<feature type="transmembrane region" description="Helical" evidence="1">
    <location>
        <begin position="55"/>
        <end position="77"/>
    </location>
</feature>
<feature type="transmembrane region" description="Helical" evidence="1">
    <location>
        <begin position="166"/>
        <end position="188"/>
    </location>
</feature>
<gene>
    <name evidence="3" type="ORF">K8V01_00120</name>
</gene>
<dbReference type="AlphaFoldDB" id="A0A921MIZ4"/>
<dbReference type="InterPro" id="IPR026870">
    <property type="entry name" value="Zinc_ribbon_dom"/>
</dbReference>
<feature type="transmembrane region" description="Helical" evidence="1">
    <location>
        <begin position="137"/>
        <end position="159"/>
    </location>
</feature>
<dbReference type="RefSeq" id="WP_294533634.1">
    <property type="nucleotide sequence ID" value="NZ_DYUC01000001.1"/>
</dbReference>
<protein>
    <submittedName>
        <fullName evidence="3">DUF6320 domain-containing protein</fullName>
    </submittedName>
</protein>
<proteinExistence type="predicted"/>
<evidence type="ECO:0000259" key="2">
    <source>
        <dbReference type="Pfam" id="PF13240"/>
    </source>
</evidence>
<dbReference type="InterPro" id="IPR046283">
    <property type="entry name" value="DUF6320"/>
</dbReference>
<name>A0A921MIZ4_9FIRM</name>
<feature type="transmembrane region" description="Helical" evidence="1">
    <location>
        <begin position="111"/>
        <end position="131"/>
    </location>
</feature>
<dbReference type="EMBL" id="DYUC01000001">
    <property type="protein sequence ID" value="HJG85428.1"/>
    <property type="molecule type" value="Genomic_DNA"/>
</dbReference>
<feature type="domain" description="Zinc-ribbon" evidence="2">
    <location>
        <begin position="3"/>
        <end position="25"/>
    </location>
</feature>
<keyword evidence="1" id="KW-1133">Transmembrane helix</keyword>
<keyword evidence="1" id="KW-0812">Transmembrane</keyword>
<evidence type="ECO:0000256" key="1">
    <source>
        <dbReference type="SAM" id="Phobius"/>
    </source>
</evidence>
<reference evidence="3" key="1">
    <citation type="journal article" date="2021" name="PeerJ">
        <title>Extensive microbial diversity within the chicken gut microbiome revealed by metagenomics and culture.</title>
        <authorList>
            <person name="Gilroy R."/>
            <person name="Ravi A."/>
            <person name="Getino M."/>
            <person name="Pursley I."/>
            <person name="Horton D.L."/>
            <person name="Alikhan N.F."/>
            <person name="Baker D."/>
            <person name="Gharbi K."/>
            <person name="Hall N."/>
            <person name="Watson M."/>
            <person name="Adriaenssens E.M."/>
            <person name="Foster-Nyarko E."/>
            <person name="Jarju S."/>
            <person name="Secka A."/>
            <person name="Antonio M."/>
            <person name="Oren A."/>
            <person name="Chaudhuri R.R."/>
            <person name="La Ragione R."/>
            <person name="Hildebrand F."/>
            <person name="Pallen M.J."/>
        </authorList>
    </citation>
    <scope>NUCLEOTIDE SEQUENCE</scope>
    <source>
        <strain evidence="3">CHK179-5677</strain>
    </source>
</reference>
<keyword evidence="1" id="KW-0472">Membrane</keyword>
<organism evidence="3 4">
    <name type="scientific">Pseudoflavonifractor capillosus</name>
    <dbReference type="NCBI Taxonomy" id="106588"/>
    <lineage>
        <taxon>Bacteria</taxon>
        <taxon>Bacillati</taxon>
        <taxon>Bacillota</taxon>
        <taxon>Clostridia</taxon>
        <taxon>Eubacteriales</taxon>
        <taxon>Oscillospiraceae</taxon>
        <taxon>Pseudoflavonifractor</taxon>
    </lineage>
</organism>
<feature type="transmembrane region" description="Helical" evidence="1">
    <location>
        <begin position="200"/>
        <end position="221"/>
    </location>
</feature>
<dbReference type="Pfam" id="PF13240">
    <property type="entry name" value="Zn_Ribbon_1"/>
    <property type="match status" value="1"/>
</dbReference>
<feature type="transmembrane region" description="Helical" evidence="1">
    <location>
        <begin position="83"/>
        <end position="104"/>
    </location>
</feature>
<reference evidence="3" key="2">
    <citation type="submission" date="2021-09" db="EMBL/GenBank/DDBJ databases">
        <authorList>
            <person name="Gilroy R."/>
        </authorList>
    </citation>
    <scope>NUCLEOTIDE SEQUENCE</scope>
    <source>
        <strain evidence="3">CHK179-5677</strain>
    </source>
</reference>
<evidence type="ECO:0000313" key="4">
    <source>
        <dbReference type="Proteomes" id="UP000760668"/>
    </source>
</evidence>
<dbReference type="Proteomes" id="UP000760668">
    <property type="component" value="Unassembled WGS sequence"/>
</dbReference>
<accession>A0A921MIZ4</accession>
<comment type="caution">
    <text evidence="3">The sequence shown here is derived from an EMBL/GenBank/DDBJ whole genome shotgun (WGS) entry which is preliminary data.</text>
</comment>
<sequence>MSYCVNCGVELDDTAQSCPLCHTPVLNPNRPVDMWGPKPFPTERREVPPASRWELAALISAMLLSVSVCCGVLNLFLRAERAWSLYIIGASVMLWIWFVLPLLLRRMHVCLRLGFDVLAVALYVFLISVDLDGGDWYWHLALPIILLGGAIVLCLGLILRGGRRSILTTTTLIIGAVGLFLLGVELFVDQFLTGAWRPGWSLIVMTVCAALVIPLVIVRRVPSLREEVRRRFHM</sequence>
<evidence type="ECO:0000313" key="3">
    <source>
        <dbReference type="EMBL" id="HJG85428.1"/>
    </source>
</evidence>
<dbReference type="Pfam" id="PF19845">
    <property type="entry name" value="DUF6320"/>
    <property type="match status" value="1"/>
</dbReference>